<reference evidence="1 2" key="1">
    <citation type="submission" date="2022-04" db="EMBL/GenBank/DDBJ databases">
        <title>Gracilibacillus sp. isolated from saltern.</title>
        <authorList>
            <person name="Won M."/>
            <person name="Lee C.-M."/>
            <person name="Woen H.-Y."/>
            <person name="Kwon S.-W."/>
        </authorList>
    </citation>
    <scope>NUCLEOTIDE SEQUENCE [LARGE SCALE GENOMIC DNA]</scope>
    <source>
        <strain evidence="1 2">SSWR10-1</strain>
    </source>
</reference>
<dbReference type="RefSeq" id="WP_244721291.1">
    <property type="nucleotide sequence ID" value="NZ_CP095072.1"/>
</dbReference>
<dbReference type="Proteomes" id="UP000831782">
    <property type="component" value="Chromosome"/>
</dbReference>
<keyword evidence="2" id="KW-1185">Reference proteome</keyword>
<proteinExistence type="predicted"/>
<gene>
    <name evidence="1" type="ORF">MUN88_04335</name>
</gene>
<name>A0ABY4EZR2_9BACI</name>
<protein>
    <submittedName>
        <fullName evidence="1">Uncharacterized protein</fullName>
    </submittedName>
</protein>
<dbReference type="EMBL" id="CP095072">
    <property type="protein sequence ID" value="UOQ49353.1"/>
    <property type="molecule type" value="Genomic_DNA"/>
</dbReference>
<evidence type="ECO:0000313" key="1">
    <source>
        <dbReference type="EMBL" id="UOQ49353.1"/>
    </source>
</evidence>
<accession>A0ABY4EZR2</accession>
<sequence>MINSTKDNNIRPNYLINAYCEETGINWSSDIEWQISIGGICWTIHVLRYLID</sequence>
<evidence type="ECO:0000313" key="2">
    <source>
        <dbReference type="Proteomes" id="UP000831782"/>
    </source>
</evidence>
<organism evidence="1 2">
    <name type="scientific">Gracilibacillus caseinilyticus</name>
    <dbReference type="NCBI Taxonomy" id="2932256"/>
    <lineage>
        <taxon>Bacteria</taxon>
        <taxon>Bacillati</taxon>
        <taxon>Bacillota</taxon>
        <taxon>Bacilli</taxon>
        <taxon>Bacillales</taxon>
        <taxon>Bacillaceae</taxon>
        <taxon>Gracilibacillus</taxon>
    </lineage>
</organism>